<keyword evidence="2" id="KW-1185">Reference proteome</keyword>
<proteinExistence type="predicted"/>
<reference evidence="1" key="1">
    <citation type="submission" date="2023-04" db="EMBL/GenBank/DDBJ databases">
        <title>A chromosome-level genome assembly of the parasitoid wasp Eretmocerus hayati.</title>
        <authorList>
            <person name="Zhong Y."/>
            <person name="Liu S."/>
            <person name="Liu Y."/>
        </authorList>
    </citation>
    <scope>NUCLEOTIDE SEQUENCE</scope>
    <source>
        <strain evidence="1">ZJU_SS_LIU_2023</strain>
    </source>
</reference>
<name>A0ACC2NI04_9HYME</name>
<gene>
    <name evidence="1" type="ORF">QAD02_002049</name>
</gene>
<protein>
    <submittedName>
        <fullName evidence="1">Uncharacterized protein</fullName>
    </submittedName>
</protein>
<sequence>MFIPPSTLLIPSPSRASFARLSMSSTLKSPPSFSTICEISDSCISLKPSPMFLAQATISRITSFDPCVVPSSVRPALQTLCDALGCHVTVTAWDQLFRLAYTAAFECHSKPSPEVSEGTDTGQKFVDVFQLLMTLSNECEMGGEWVIGAPLAELPLSEQVVVLHRMDHSVHTMRLWAMQEARLIAHTWNLRVFFLLVKGDIVNCIDTLSYVELADHSKDLEGLSVSVQVYVCAKMRAKIVSEINANIQLLKDAPILCIKVLAKIARIISTANLKLCFPKADYWRKSICIAPSTPSPYVKTYFERVLFPVLIVTEDVEISNMILRIMCEAWLDHIYSSRIKFSEWGALQLLADFAYVTSWVMECPIINEEVRLHLSKNEVLRRCEGVGRLLLRHPGEAISMNKKLPQRINENGSPESLGLERMPAEMYVPNQEQWLELRASKRRTFCCTE</sequence>
<dbReference type="Proteomes" id="UP001239111">
    <property type="component" value="Chromosome 3"/>
</dbReference>
<evidence type="ECO:0000313" key="2">
    <source>
        <dbReference type="Proteomes" id="UP001239111"/>
    </source>
</evidence>
<accession>A0ACC2NI04</accession>
<dbReference type="EMBL" id="CM056743">
    <property type="protein sequence ID" value="KAJ8670790.1"/>
    <property type="molecule type" value="Genomic_DNA"/>
</dbReference>
<comment type="caution">
    <text evidence="1">The sequence shown here is derived from an EMBL/GenBank/DDBJ whole genome shotgun (WGS) entry which is preliminary data.</text>
</comment>
<organism evidence="1 2">
    <name type="scientific">Eretmocerus hayati</name>
    <dbReference type="NCBI Taxonomy" id="131215"/>
    <lineage>
        <taxon>Eukaryota</taxon>
        <taxon>Metazoa</taxon>
        <taxon>Ecdysozoa</taxon>
        <taxon>Arthropoda</taxon>
        <taxon>Hexapoda</taxon>
        <taxon>Insecta</taxon>
        <taxon>Pterygota</taxon>
        <taxon>Neoptera</taxon>
        <taxon>Endopterygota</taxon>
        <taxon>Hymenoptera</taxon>
        <taxon>Apocrita</taxon>
        <taxon>Proctotrupomorpha</taxon>
        <taxon>Chalcidoidea</taxon>
        <taxon>Aphelinidae</taxon>
        <taxon>Aphelininae</taxon>
        <taxon>Eretmocerus</taxon>
    </lineage>
</organism>
<evidence type="ECO:0000313" key="1">
    <source>
        <dbReference type="EMBL" id="KAJ8670790.1"/>
    </source>
</evidence>